<dbReference type="PANTHER" id="PTHR35043">
    <property type="entry name" value="TRANSCRIPTION FACTOR DOMAIN-CONTAINING PROTEIN"/>
    <property type="match status" value="1"/>
</dbReference>
<reference evidence="2 3" key="1">
    <citation type="submission" date="2020-02" db="EMBL/GenBank/DDBJ databases">
        <title>Comparative genomics of the hypocrealean fungal genus Beauvera.</title>
        <authorList>
            <person name="Showalter D.N."/>
            <person name="Bushley K.E."/>
            <person name="Rehner S.A."/>
        </authorList>
    </citation>
    <scope>NUCLEOTIDE SEQUENCE [LARGE SCALE GENOMIC DNA]</scope>
    <source>
        <strain evidence="2 3">ARSEF4384</strain>
    </source>
</reference>
<dbReference type="AlphaFoldDB" id="A0AAW0RPD7"/>
<feature type="transmembrane region" description="Helical" evidence="1">
    <location>
        <begin position="73"/>
        <end position="90"/>
    </location>
</feature>
<name>A0AAW0RPD7_9HYPO</name>
<dbReference type="PANTHER" id="PTHR35043:SF8">
    <property type="entry name" value="DUF4220 DOMAIN-CONTAINING PROTEIN"/>
    <property type="match status" value="1"/>
</dbReference>
<protein>
    <submittedName>
        <fullName evidence="2">Uncharacterized protein</fullName>
    </submittedName>
</protein>
<dbReference type="Proteomes" id="UP001397290">
    <property type="component" value="Unassembled WGS sequence"/>
</dbReference>
<keyword evidence="1" id="KW-0472">Membrane</keyword>
<evidence type="ECO:0000313" key="2">
    <source>
        <dbReference type="EMBL" id="KAK8143935.1"/>
    </source>
</evidence>
<gene>
    <name evidence="2" type="ORF">G3M48_006533</name>
</gene>
<organism evidence="2 3">
    <name type="scientific">Beauveria asiatica</name>
    <dbReference type="NCBI Taxonomy" id="1069075"/>
    <lineage>
        <taxon>Eukaryota</taxon>
        <taxon>Fungi</taxon>
        <taxon>Dikarya</taxon>
        <taxon>Ascomycota</taxon>
        <taxon>Pezizomycotina</taxon>
        <taxon>Sordariomycetes</taxon>
        <taxon>Hypocreomycetidae</taxon>
        <taxon>Hypocreales</taxon>
        <taxon>Cordycipitaceae</taxon>
        <taxon>Beauveria</taxon>
    </lineage>
</organism>
<sequence length="363" mass="40613">MGGFLYKKEHRLFLLTAQKLAASECQWPVIKEDHIKDRSKQDWLAKTLAAFQILQLIFSVITRSVQGLKFSQLETVTLSFAVCGVLIYYVNIYNPQNIDQAERFDIDASLPSGVSPAPPSAIPKTAPQLDETGLLSVDRSYDTFRAILLNKVDTATVPNGNRKTALAHRDRRIGSKPYHVSTGDTLDTIDDVSGKPYKLAVQEAVQEAIASLQDTLDNVVLGQDSQPKAYSDIFQVQSGKYGLHNQVRDFLRLSKGMYLHLDAKSFDLHNNDEFVQDFCRLAQTLQGFANKRLSDAARTDQWPRKPLLRPVFNSLILYGTCILHFASRLIILAVAASSMRDMPGSVYFETSWTPYFPKFGASG</sequence>
<proteinExistence type="predicted"/>
<keyword evidence="3" id="KW-1185">Reference proteome</keyword>
<feature type="transmembrane region" description="Helical" evidence="1">
    <location>
        <begin position="43"/>
        <end position="61"/>
    </location>
</feature>
<comment type="caution">
    <text evidence="2">The sequence shown here is derived from an EMBL/GenBank/DDBJ whole genome shotgun (WGS) entry which is preliminary data.</text>
</comment>
<evidence type="ECO:0000313" key="3">
    <source>
        <dbReference type="Proteomes" id="UP001397290"/>
    </source>
</evidence>
<keyword evidence="1" id="KW-0812">Transmembrane</keyword>
<accession>A0AAW0RPD7</accession>
<dbReference type="EMBL" id="JAAHCF010000445">
    <property type="protein sequence ID" value="KAK8143935.1"/>
    <property type="molecule type" value="Genomic_DNA"/>
</dbReference>
<feature type="transmembrane region" description="Helical" evidence="1">
    <location>
        <begin position="315"/>
        <end position="335"/>
    </location>
</feature>
<evidence type="ECO:0000256" key="1">
    <source>
        <dbReference type="SAM" id="Phobius"/>
    </source>
</evidence>
<keyword evidence="1" id="KW-1133">Transmembrane helix</keyword>